<reference evidence="1 2" key="1">
    <citation type="submission" date="2017-07" db="EMBL/GenBank/DDBJ databases">
        <title>Whole genome sequence of Azospirillum brasilense 2A1, a potential biofertilizer strain.</title>
        <authorList>
            <person name="Fontana C.A."/>
            <person name="Toffoli L.M."/>
            <person name="Salazar S.M."/>
            <person name="Puglisi E."/>
            <person name="Pedraza R."/>
            <person name="Bassi D."/>
            <person name="Cocconcelli P.S."/>
        </authorList>
    </citation>
    <scope>NUCLEOTIDE SEQUENCE [LARGE SCALE GENOMIC DNA]</scope>
    <source>
        <strain evidence="1 2">2A1</strain>
        <plasmid evidence="1">unnamed</plasmid>
    </source>
</reference>
<organism evidence="1 2">
    <name type="scientific">Azospirillum brasilense</name>
    <dbReference type="NCBI Taxonomy" id="192"/>
    <lineage>
        <taxon>Bacteria</taxon>
        <taxon>Pseudomonadati</taxon>
        <taxon>Pseudomonadota</taxon>
        <taxon>Alphaproteobacteria</taxon>
        <taxon>Rhodospirillales</taxon>
        <taxon>Azospirillaceae</taxon>
        <taxon>Azospirillum</taxon>
    </lineage>
</organism>
<keyword evidence="1" id="KW-0614">Plasmid</keyword>
<protein>
    <submittedName>
        <fullName evidence="1">Uncharacterized protein</fullName>
    </submittedName>
</protein>
<gene>
    <name evidence="1" type="ORF">CHT98_16455</name>
</gene>
<evidence type="ECO:0000313" key="1">
    <source>
        <dbReference type="EMBL" id="OYD83243.1"/>
    </source>
</evidence>
<accession>A0A235HCM4</accession>
<name>A0A235HCM4_AZOBR</name>
<dbReference type="EMBL" id="NOWT01000015">
    <property type="protein sequence ID" value="OYD83243.1"/>
    <property type="molecule type" value="Genomic_DNA"/>
</dbReference>
<dbReference type="Proteomes" id="UP000215367">
    <property type="component" value="Unassembled WGS sequence"/>
</dbReference>
<evidence type="ECO:0000313" key="2">
    <source>
        <dbReference type="Proteomes" id="UP000215367"/>
    </source>
</evidence>
<proteinExistence type="predicted"/>
<dbReference type="RefSeq" id="WP_094304511.1">
    <property type="nucleotide sequence ID" value="NZ_NOWT01000015.1"/>
</dbReference>
<dbReference type="AlphaFoldDB" id="A0A235HCM4"/>
<sequence>MPNVRTVSEHGSFRLVERDGRYAVIEARDGQVYGLHGAEGGRPGAPDRPDAAEAVVAPDDWSAEDDARRRFEELTVRGEELARKIW</sequence>
<geneLocation type="plasmid" evidence="1">
    <name>unnamed</name>
</geneLocation>
<comment type="caution">
    <text evidence="1">The sequence shown here is derived from an EMBL/GenBank/DDBJ whole genome shotgun (WGS) entry which is preliminary data.</text>
</comment>